<reference evidence="2 3" key="1">
    <citation type="journal article" date="2010" name="Science">
        <title>Genomic analysis of organismal complexity in the multicellular green alga Volvox carteri.</title>
        <authorList>
            <person name="Prochnik S.E."/>
            <person name="Umen J."/>
            <person name="Nedelcu A.M."/>
            <person name="Hallmann A."/>
            <person name="Miller S.M."/>
            <person name="Nishii I."/>
            <person name="Ferris P."/>
            <person name="Kuo A."/>
            <person name="Mitros T."/>
            <person name="Fritz-Laylin L.K."/>
            <person name="Hellsten U."/>
            <person name="Chapman J."/>
            <person name="Simakov O."/>
            <person name="Rensing S.A."/>
            <person name="Terry A."/>
            <person name="Pangilinan J."/>
            <person name="Kapitonov V."/>
            <person name="Jurka J."/>
            <person name="Salamov A."/>
            <person name="Shapiro H."/>
            <person name="Schmutz J."/>
            <person name="Grimwood J."/>
            <person name="Lindquist E."/>
            <person name="Lucas S."/>
            <person name="Grigoriev I.V."/>
            <person name="Schmitt R."/>
            <person name="Kirk D."/>
            <person name="Rokhsar D.S."/>
        </authorList>
    </citation>
    <scope>NUCLEOTIDE SEQUENCE [LARGE SCALE GENOMIC DNA]</scope>
    <source>
        <strain evidence="3">f. Nagariensis / Eve</strain>
    </source>
</reference>
<evidence type="ECO:0000313" key="2">
    <source>
        <dbReference type="EMBL" id="EFJ51478.1"/>
    </source>
</evidence>
<feature type="region of interest" description="Disordered" evidence="1">
    <location>
        <begin position="512"/>
        <end position="568"/>
    </location>
</feature>
<dbReference type="RefSeq" id="XP_002947430.1">
    <property type="nucleotide sequence ID" value="XM_002947384.1"/>
</dbReference>
<evidence type="ECO:0000313" key="3">
    <source>
        <dbReference type="Proteomes" id="UP000001058"/>
    </source>
</evidence>
<feature type="region of interest" description="Disordered" evidence="1">
    <location>
        <begin position="1013"/>
        <end position="1049"/>
    </location>
</feature>
<organism evidence="3">
    <name type="scientific">Volvox carteri f. nagariensis</name>
    <dbReference type="NCBI Taxonomy" id="3068"/>
    <lineage>
        <taxon>Eukaryota</taxon>
        <taxon>Viridiplantae</taxon>
        <taxon>Chlorophyta</taxon>
        <taxon>core chlorophytes</taxon>
        <taxon>Chlorophyceae</taxon>
        <taxon>CS clade</taxon>
        <taxon>Chlamydomonadales</taxon>
        <taxon>Volvocaceae</taxon>
        <taxon>Volvox</taxon>
    </lineage>
</organism>
<dbReference type="AlphaFoldDB" id="D8TMC6"/>
<feature type="compositionally biased region" description="Low complexity" evidence="1">
    <location>
        <begin position="673"/>
        <end position="743"/>
    </location>
</feature>
<accession>D8TMC6</accession>
<evidence type="ECO:0000256" key="1">
    <source>
        <dbReference type="SAM" id="MobiDB-lite"/>
    </source>
</evidence>
<gene>
    <name evidence="2" type="ORF">VOLCADRAFT_87826</name>
</gene>
<dbReference type="EMBL" id="GL378327">
    <property type="protein sequence ID" value="EFJ51478.1"/>
    <property type="molecule type" value="Genomic_DNA"/>
</dbReference>
<feature type="region of interest" description="Disordered" evidence="1">
    <location>
        <begin position="659"/>
        <end position="783"/>
    </location>
</feature>
<feature type="region of interest" description="Disordered" evidence="1">
    <location>
        <begin position="160"/>
        <end position="188"/>
    </location>
</feature>
<dbReference type="InterPro" id="IPR009836">
    <property type="entry name" value="GRDP-like"/>
</dbReference>
<name>D8TMC6_VOLCA</name>
<proteinExistence type="predicted"/>
<feature type="compositionally biased region" description="Low complexity" evidence="1">
    <location>
        <begin position="559"/>
        <end position="568"/>
    </location>
</feature>
<dbReference type="PANTHER" id="PTHR34365:SF7">
    <property type="entry name" value="GLYCINE-RICH DOMAIN-CONTAINING PROTEIN 1"/>
    <property type="match status" value="1"/>
</dbReference>
<dbReference type="Pfam" id="PF07173">
    <property type="entry name" value="GRDP-like"/>
    <property type="match status" value="1"/>
</dbReference>
<dbReference type="STRING" id="3068.D8TMC6"/>
<protein>
    <submittedName>
        <fullName evidence="2">Uncharacterized protein</fullName>
    </submittedName>
</protein>
<dbReference type="GeneID" id="9620393"/>
<sequence length="1049" mass="112418">MATDGQNESYRLEPFDDAFQKVKAQVTTDLSTCAVMLQRLLMAVDLFPLGTYKITRGTLTNSANVRGRNLLECAVLAGGLSKGHYAEQAIRRYWLLWMPMLHKQQNLSARSAEGLVPPLDVQWAWLVHRLNPTKYLADCTARFGAPVHPANVRQALGFSSNTNSSQALPNPQAPPGGPQSPSSGYHGGVSVLTRQVWEADYPTGPGQPPEHVFWPPAPAPATVYCSRVHAKQQGCPKPHLCPHPQSCHHVHLHPKLRSADLAAKGCYGNGSGGGDGGAPAAAAAAAAAGSFASVRGYVVESMLRQGRFLHQTLRYFYQDPDFLEAGRIRYFRFLALARTQSPGASPLNPMYDQDLMWHSHMALSGSYVADCEVIMPYGRRPLRHDDTLDGTVLVDSFKFTLERYESLTGLMVNPSPTRKLPTFMAQPLVAHLWPLAAALSDPRVAELPPPRKLAAELRAGGMLQPRPPHLEAPQSPPPAMGSPDHLCRNGTFAMFGLWSLADRLGLGLGGSGGAEGKGEGKEGGEKGRKEGVTATTAPVEMKAKEEEPVGSSQTKSSIQHQHQQLNQQDAAHVLGSTSANGVGGGGGGGGGLLGSCFKSSTLAEAGAAGGGGGGGGAPRTFSDGELEAAVRFMTRRLLQLADLTDPTSPLASHQHPFLDVLAPLPGPPATRGSSPGDPAAAAAAASPSTFPSSSPSFPVLQQPLHNQQPQPAPTSTTTTTTTTVTANCSTPVSTTTSTVTTTSRQGRSEEPGGSDICRTKTDGSGGGGGGGLRRRRHPSPAPRIDVPCGDLAPSLRGAQWVYLAPHQYAPRGRTRVWVWVWVLGREGPRRGALGGVAPCGCRVLVYTTPTGKMMTITTPCGCTATPWAVLCFRRGGRFSWRNVTSKSMKTCDDDDDDDQLPIDIRDVLRVRHYLSWTGWAGVDTLHTATWFLLATRGIGRREVDDGADDVWVTPLVQAPLEMHSSRMSCRCTTALLFGKRVGIIIKFGLGHQPFHIRSTSPIVLTNRKRQIQRTYRDQVASPRRVKSSVQDNTCGMRPEGLHTNNNIRH</sequence>
<dbReference type="Proteomes" id="UP000001058">
    <property type="component" value="Unassembled WGS sequence"/>
</dbReference>
<keyword evidence="3" id="KW-1185">Reference proteome</keyword>
<feature type="region of interest" description="Disordered" evidence="1">
    <location>
        <begin position="463"/>
        <end position="484"/>
    </location>
</feature>
<dbReference type="eggNOG" id="ENOG502QRQZ">
    <property type="taxonomic scope" value="Eukaryota"/>
</dbReference>
<feature type="compositionally biased region" description="Basic and acidic residues" evidence="1">
    <location>
        <begin position="516"/>
        <end position="531"/>
    </location>
</feature>
<dbReference type="OrthoDB" id="2684236at2759"/>
<dbReference type="InParanoid" id="D8TMC6"/>
<dbReference type="KEGG" id="vcn:VOLCADRAFT_87826"/>
<dbReference type="PANTHER" id="PTHR34365">
    <property type="entry name" value="ENOLASE (DUF1399)"/>
    <property type="match status" value="1"/>
</dbReference>